<comment type="caution">
    <text evidence="1">The sequence shown here is derived from an EMBL/GenBank/DDBJ whole genome shotgun (WGS) entry which is preliminary data.</text>
</comment>
<accession>A0A1F5WRJ9</accession>
<dbReference type="GO" id="GO:0045892">
    <property type="term" value="P:negative regulation of DNA-templated transcription"/>
    <property type="evidence" value="ECO:0007669"/>
    <property type="project" value="InterPro"/>
</dbReference>
<dbReference type="PANTHER" id="PTHR44749:SF1">
    <property type="entry name" value="TETRATRICOPEPTIDE-LIKE HELICAL DOMAIN-CONTAINING PROTEIN"/>
    <property type="match status" value="1"/>
</dbReference>
<evidence type="ECO:0000313" key="1">
    <source>
        <dbReference type="EMBL" id="OGF78250.1"/>
    </source>
</evidence>
<dbReference type="Pfam" id="PF13181">
    <property type="entry name" value="TPR_8"/>
    <property type="match status" value="1"/>
</dbReference>
<name>A0A1F5WRJ9_9BACT</name>
<sequence>MKPRDVWMSVFAVLLFGFLLSQNALATIAWQKYRNARAAIILTKDDKLALEIGNHYFNGAGGYDLEKSERAFKKAVQIDSKILWGHYQLARIYLVRGERIKALSEINKELDANPENLRALYIRALINSYNGNFNSAEKDFRNFVSWAPKEWAGHNDLAWVLLKQGKYQEAEDALEIAFQDVYKSEENSWLWNSLGVAELNLRKYKTAEASFRKARELAETITLEEWSRAYPGNNPAESEKGFSDFKRAIEENLKRSSVDKAL</sequence>
<dbReference type="InterPro" id="IPR011990">
    <property type="entry name" value="TPR-like_helical_dom_sf"/>
</dbReference>
<reference evidence="1 2" key="1">
    <citation type="journal article" date="2016" name="Nat. Commun.">
        <title>Thousands of microbial genomes shed light on interconnected biogeochemical processes in an aquifer system.</title>
        <authorList>
            <person name="Anantharaman K."/>
            <person name="Brown C.T."/>
            <person name="Hug L.A."/>
            <person name="Sharon I."/>
            <person name="Castelle C.J."/>
            <person name="Probst A.J."/>
            <person name="Thomas B.C."/>
            <person name="Singh A."/>
            <person name="Wilkins M.J."/>
            <person name="Karaoz U."/>
            <person name="Brodie E.L."/>
            <person name="Williams K.H."/>
            <person name="Hubbard S.S."/>
            <person name="Banfield J.F."/>
        </authorList>
    </citation>
    <scope>NUCLEOTIDE SEQUENCE [LARGE SCALE GENOMIC DNA]</scope>
</reference>
<dbReference type="SUPFAM" id="SSF48452">
    <property type="entry name" value="TPR-like"/>
    <property type="match status" value="1"/>
</dbReference>
<proteinExistence type="predicted"/>
<dbReference type="Pfam" id="PF13432">
    <property type="entry name" value="TPR_16"/>
    <property type="match status" value="1"/>
</dbReference>
<protein>
    <submittedName>
        <fullName evidence="1">Uncharacterized protein</fullName>
    </submittedName>
</protein>
<dbReference type="Gene3D" id="1.25.40.10">
    <property type="entry name" value="Tetratricopeptide repeat domain"/>
    <property type="match status" value="1"/>
</dbReference>
<dbReference type="AlphaFoldDB" id="A0A1F5WRJ9"/>
<organism evidence="1 2">
    <name type="scientific">Candidatus Giovannonibacteria bacterium RIFCSPHIGHO2_12_FULL_43_15</name>
    <dbReference type="NCBI Taxonomy" id="1798341"/>
    <lineage>
        <taxon>Bacteria</taxon>
        <taxon>Candidatus Giovannoniibacteriota</taxon>
    </lineage>
</organism>
<gene>
    <name evidence="1" type="ORF">A3F23_02355</name>
</gene>
<dbReference type="InterPro" id="IPR044650">
    <property type="entry name" value="SRFR1-like"/>
</dbReference>
<dbReference type="EMBL" id="MFHT01000003">
    <property type="protein sequence ID" value="OGF78250.1"/>
    <property type="molecule type" value="Genomic_DNA"/>
</dbReference>
<dbReference type="SMART" id="SM00028">
    <property type="entry name" value="TPR"/>
    <property type="match status" value="4"/>
</dbReference>
<dbReference type="PANTHER" id="PTHR44749">
    <property type="entry name" value="SUPPRESSOR OF RPS4-RLD 1"/>
    <property type="match status" value="1"/>
</dbReference>
<dbReference type="InterPro" id="IPR019734">
    <property type="entry name" value="TPR_rpt"/>
</dbReference>
<dbReference type="Proteomes" id="UP000177723">
    <property type="component" value="Unassembled WGS sequence"/>
</dbReference>
<evidence type="ECO:0000313" key="2">
    <source>
        <dbReference type="Proteomes" id="UP000177723"/>
    </source>
</evidence>